<accession>A0A1H9E269</accession>
<sequence>MTERKSGKEATTSEGQGNHSSLQANAAKTFSCTCVRANPHPEFLLYN</sequence>
<dbReference type="EMBL" id="FOFB01000006">
    <property type="protein sequence ID" value="SEQ19839.1"/>
    <property type="molecule type" value="Genomic_DNA"/>
</dbReference>
<dbReference type="STRING" id="478744.SAMN05444359_106223"/>
<evidence type="ECO:0000313" key="2">
    <source>
        <dbReference type="EMBL" id="SEQ19839.1"/>
    </source>
</evidence>
<dbReference type="AlphaFoldDB" id="A0A1H9E269"/>
<keyword evidence="3" id="KW-1185">Reference proteome</keyword>
<evidence type="ECO:0000313" key="3">
    <source>
        <dbReference type="Proteomes" id="UP000199021"/>
    </source>
</evidence>
<proteinExistence type="predicted"/>
<gene>
    <name evidence="2" type="ORF">SAMN05444359_106223</name>
</gene>
<reference evidence="3" key="1">
    <citation type="submission" date="2016-10" db="EMBL/GenBank/DDBJ databases">
        <authorList>
            <person name="Varghese N."/>
            <person name="Submissions S."/>
        </authorList>
    </citation>
    <scope>NUCLEOTIDE SEQUENCE [LARGE SCALE GENOMIC DNA]</scope>
    <source>
        <strain evidence="3">DSM 24740</strain>
    </source>
</reference>
<feature type="compositionally biased region" description="Polar residues" evidence="1">
    <location>
        <begin position="9"/>
        <end position="22"/>
    </location>
</feature>
<feature type="region of interest" description="Disordered" evidence="1">
    <location>
        <begin position="1"/>
        <end position="22"/>
    </location>
</feature>
<evidence type="ECO:0000256" key="1">
    <source>
        <dbReference type="SAM" id="MobiDB-lite"/>
    </source>
</evidence>
<dbReference type="RefSeq" id="WP_175489285.1">
    <property type="nucleotide sequence ID" value="NZ_FOFB01000006.1"/>
</dbReference>
<dbReference type="Proteomes" id="UP000199021">
    <property type="component" value="Unassembled WGS sequence"/>
</dbReference>
<protein>
    <submittedName>
        <fullName evidence="2">Uncharacterized protein</fullName>
    </submittedName>
</protein>
<name>A0A1H9E269_9BACT</name>
<organism evidence="2 3">
    <name type="scientific">Neolewinella agarilytica</name>
    <dbReference type="NCBI Taxonomy" id="478744"/>
    <lineage>
        <taxon>Bacteria</taxon>
        <taxon>Pseudomonadati</taxon>
        <taxon>Bacteroidota</taxon>
        <taxon>Saprospiria</taxon>
        <taxon>Saprospirales</taxon>
        <taxon>Lewinellaceae</taxon>
        <taxon>Neolewinella</taxon>
    </lineage>
</organism>
<dbReference type="InParanoid" id="A0A1H9E269"/>